<dbReference type="InterPro" id="IPR000537">
    <property type="entry name" value="UbiA_prenyltransferase"/>
</dbReference>
<accession>A0A367ZRK8</accession>
<name>A0A367ZRK8_9BACT</name>
<evidence type="ECO:0000256" key="2">
    <source>
        <dbReference type="ARBA" id="ARBA00022692"/>
    </source>
</evidence>
<dbReference type="InterPro" id="IPR044878">
    <property type="entry name" value="UbiA_sf"/>
</dbReference>
<dbReference type="GO" id="GO:0016020">
    <property type="term" value="C:membrane"/>
    <property type="evidence" value="ECO:0007669"/>
    <property type="project" value="UniProtKB-SubCell"/>
</dbReference>
<keyword evidence="3 5" id="KW-1133">Transmembrane helix</keyword>
<dbReference type="AlphaFoldDB" id="A0A367ZRK8"/>
<reference evidence="6 7" key="1">
    <citation type="submission" date="2018-05" db="EMBL/GenBank/DDBJ databases">
        <title>A metagenomic window into the 2 km-deep terrestrial subsurface aquifer revealed taxonomically and functionally diverse microbial community comprising novel uncultured bacterial lineages.</title>
        <authorList>
            <person name="Kadnikov V.V."/>
            <person name="Mardanov A.V."/>
            <person name="Beletsky A.V."/>
            <person name="Banks D."/>
            <person name="Pimenov N.V."/>
            <person name="Frank Y.A."/>
            <person name="Karnachuk O.V."/>
            <person name="Ravin N.V."/>
        </authorList>
    </citation>
    <scope>NUCLEOTIDE SEQUENCE [LARGE SCALE GENOMIC DNA]</scope>
    <source>
        <strain evidence="6">BY5</strain>
    </source>
</reference>
<keyword evidence="4 5" id="KW-0472">Membrane</keyword>
<evidence type="ECO:0000313" key="7">
    <source>
        <dbReference type="Proteomes" id="UP000252355"/>
    </source>
</evidence>
<sequence length="310" mass="33884">MFPLLASLRPRQWVKNLLVMAGLIFSEKHLLTDLEAWLAAGSAFLIFCGLSGSVYLLNDLVDLERDRQHPDKAKRPLAAGHLSVARAQAGLGGLLFFCLGGASLLPIPFFVAALLYLVLNVAYSLWLKRVVIIDVMCVATGFVLRAEAGVAALRVVDPQIYMSKWLLICTFLLALFLILAKRRQEVRRFAGTGAGNRTREALAGYSAQYIDELSSIVCAATVIAYAIYTVSPDTKAKFGTEALVYTIPPVIYGIFRYLYLIHIEGRGENPSELCLTDRPLQATLVVWVLIVVAILHGPTLLSYLSGSAGP</sequence>
<evidence type="ECO:0000256" key="4">
    <source>
        <dbReference type="ARBA" id="ARBA00023136"/>
    </source>
</evidence>
<dbReference type="GO" id="GO:0016765">
    <property type="term" value="F:transferase activity, transferring alkyl or aryl (other than methyl) groups"/>
    <property type="evidence" value="ECO:0007669"/>
    <property type="project" value="InterPro"/>
</dbReference>
<dbReference type="NCBIfam" id="NF008977">
    <property type="entry name" value="PRK12324.1-2"/>
    <property type="match status" value="1"/>
</dbReference>
<comment type="caution">
    <text evidence="6">The sequence shown here is derived from an EMBL/GenBank/DDBJ whole genome shotgun (WGS) entry which is preliminary data.</text>
</comment>
<keyword evidence="2 5" id="KW-0812">Transmembrane</keyword>
<feature type="transmembrane region" description="Helical" evidence="5">
    <location>
        <begin position="282"/>
        <end position="304"/>
    </location>
</feature>
<feature type="transmembrane region" description="Helical" evidence="5">
    <location>
        <begin position="162"/>
        <end position="180"/>
    </location>
</feature>
<dbReference type="Proteomes" id="UP000252355">
    <property type="component" value="Unassembled WGS sequence"/>
</dbReference>
<dbReference type="Pfam" id="PF01040">
    <property type="entry name" value="UbiA"/>
    <property type="match status" value="1"/>
</dbReference>
<comment type="subcellular location">
    <subcellularLocation>
        <location evidence="1">Membrane</location>
        <topology evidence="1">Multi-pass membrane protein</topology>
    </subcellularLocation>
</comment>
<organism evidence="6 7">
    <name type="scientific">Candidatus Ozemobacter sibiricus</name>
    <dbReference type="NCBI Taxonomy" id="2268124"/>
    <lineage>
        <taxon>Bacteria</taxon>
        <taxon>Candidatus Ozemobacteria</taxon>
        <taxon>Candidatus Ozemobacterales</taxon>
        <taxon>Candidatus Ozemobacteraceae</taxon>
        <taxon>Candidatus Ozemobacter</taxon>
    </lineage>
</organism>
<evidence type="ECO:0000256" key="5">
    <source>
        <dbReference type="SAM" id="Phobius"/>
    </source>
</evidence>
<feature type="transmembrane region" description="Helical" evidence="5">
    <location>
        <begin position="36"/>
        <end position="57"/>
    </location>
</feature>
<feature type="transmembrane region" description="Helical" evidence="5">
    <location>
        <begin position="209"/>
        <end position="230"/>
    </location>
</feature>
<evidence type="ECO:0000313" key="6">
    <source>
        <dbReference type="EMBL" id="RCK80775.1"/>
    </source>
</evidence>
<gene>
    <name evidence="6" type="ORF">OZSIB_2663</name>
</gene>
<keyword evidence="6" id="KW-0808">Transferase</keyword>
<evidence type="ECO:0000256" key="3">
    <source>
        <dbReference type="ARBA" id="ARBA00022989"/>
    </source>
</evidence>
<feature type="transmembrane region" description="Helical" evidence="5">
    <location>
        <begin position="242"/>
        <end position="261"/>
    </location>
</feature>
<proteinExistence type="predicted"/>
<protein>
    <submittedName>
        <fullName evidence="6">Conserved membrane protein, possible 4-hydroxybenzoate octaprenyltransferase</fullName>
    </submittedName>
</protein>
<evidence type="ECO:0000256" key="1">
    <source>
        <dbReference type="ARBA" id="ARBA00004141"/>
    </source>
</evidence>
<dbReference type="EMBL" id="QOQW01000004">
    <property type="protein sequence ID" value="RCK80775.1"/>
    <property type="molecule type" value="Genomic_DNA"/>
</dbReference>
<dbReference type="CDD" id="cd13963">
    <property type="entry name" value="PT_UbiA_2"/>
    <property type="match status" value="1"/>
</dbReference>
<feature type="transmembrane region" description="Helical" evidence="5">
    <location>
        <begin position="103"/>
        <end position="123"/>
    </location>
</feature>
<dbReference type="Gene3D" id="1.10.357.140">
    <property type="entry name" value="UbiA prenyltransferase"/>
    <property type="match status" value="1"/>
</dbReference>